<feature type="signal peptide" evidence="3">
    <location>
        <begin position="1"/>
        <end position="18"/>
    </location>
</feature>
<protein>
    <submittedName>
        <fullName evidence="6">Capsule biosynthesis protein</fullName>
    </submittedName>
</protein>
<dbReference type="PANTHER" id="PTHR33619">
    <property type="entry name" value="POLYSACCHARIDE EXPORT PROTEIN GFCE-RELATED"/>
    <property type="match status" value="1"/>
</dbReference>
<keyword evidence="2" id="KW-0472">Membrane</keyword>
<evidence type="ECO:0000259" key="4">
    <source>
        <dbReference type="Pfam" id="PF02563"/>
    </source>
</evidence>
<keyword evidence="7" id="KW-1185">Reference proteome</keyword>
<name>A0A4Q9BFL6_9BACT</name>
<evidence type="ECO:0000256" key="1">
    <source>
        <dbReference type="ARBA" id="ARBA00022729"/>
    </source>
</evidence>
<keyword evidence="2" id="KW-0812">Transmembrane</keyword>
<evidence type="ECO:0000256" key="3">
    <source>
        <dbReference type="SAM" id="SignalP"/>
    </source>
</evidence>
<dbReference type="EMBL" id="SEWY01000001">
    <property type="protein sequence ID" value="TBH75039.1"/>
    <property type="molecule type" value="Genomic_DNA"/>
</dbReference>
<evidence type="ECO:0000313" key="6">
    <source>
        <dbReference type="EMBL" id="TBH75039.1"/>
    </source>
</evidence>
<feature type="chain" id="PRO_5020203643" evidence="3">
    <location>
        <begin position="19"/>
        <end position="811"/>
    </location>
</feature>
<dbReference type="PANTHER" id="PTHR33619:SF3">
    <property type="entry name" value="POLYSACCHARIDE EXPORT PROTEIN GFCE-RELATED"/>
    <property type="match status" value="1"/>
</dbReference>
<feature type="domain" description="Soluble ligand binding" evidence="5">
    <location>
        <begin position="303"/>
        <end position="350"/>
    </location>
</feature>
<dbReference type="Pfam" id="PF10531">
    <property type="entry name" value="SLBB"/>
    <property type="match status" value="4"/>
</dbReference>
<sequence length="811" mass="88793">MKAFRILILLILAIPVFAQDIPVDINNISDQQLAQIMVRYQLQGLAPEEVEQVLKQKGVPADQIIVLNRRIASLDPLTGSSQNAYKTKTSEEFTVPRKKIEISGPSAAPSGLRVFGSEIFENQNLSFEPNLTISTPRNYSIGVGDELIVDIYGLSESTKKLKVSTEGYIRFPNLGPIKVSGLTIEEAQVRIREAAGKIYTTIAGGSTKVMVSLGQLRSIRVTLVGEVKKPGNYSVSSLSTLMNALYASGGPSDLGSFRKIELVRNGKTITTLDLYDFLLKGDLSKNRILQDDDVIRVGTYESRVAVSGAVKKKALFDVKKGENAADILRYAGGFADDAFKERIRVKRMGATGFEVFSVKSDGLSTFQLHSGDTLVVDALANTFTNRAFVDGAVYYPGEYGLNEFTNLKDLLVAVRVKENAFVDRALLSRLNPDLTPAVLPFNVKDVLSGKTDIRLQREDKIHIYPIASLREAYSVTINGEVNHPATFTFADNMRVQDLILLADGFKEGASRSRIEVSRRLLSNSVSDTTAYSIIHSIDLGSAKAEDLNFVLQPFDIVSVRKSPSYRTQITVSVEGEVLYPGNYTLSGNKERLSDIIARSGGLKQTGYATGAILLRKTRVNQTSADEALFSSKINTISNQSKRSSGNSFAATDTAKIASNVNGLLVDQKPVGIRLAEAMEKPGSLYDIILEEGDVIKVPKLTQTVQTFGAVNVPRQIAYHSGLGFRRLISESGWFAPNAARRYAYMVRPNGEIKTTKRFLFFRFYPSLEPGAEVYVPAKKDKRPISTPEYIAMGTGLASLGGLIIALINTVK</sequence>
<gene>
    <name evidence="6" type="ORF">EWU20_00270</name>
</gene>
<evidence type="ECO:0000259" key="5">
    <source>
        <dbReference type="Pfam" id="PF10531"/>
    </source>
</evidence>
<proteinExistence type="predicted"/>
<dbReference type="GO" id="GO:0015159">
    <property type="term" value="F:polysaccharide transmembrane transporter activity"/>
    <property type="evidence" value="ECO:0007669"/>
    <property type="project" value="InterPro"/>
</dbReference>
<dbReference type="Gene3D" id="3.10.560.10">
    <property type="entry name" value="Outer membrane lipoprotein wza domain like"/>
    <property type="match status" value="5"/>
</dbReference>
<evidence type="ECO:0000256" key="2">
    <source>
        <dbReference type="SAM" id="Phobius"/>
    </source>
</evidence>
<dbReference type="Gene3D" id="3.30.1950.10">
    <property type="entry name" value="wza like domain"/>
    <property type="match status" value="1"/>
</dbReference>
<dbReference type="InterPro" id="IPR019554">
    <property type="entry name" value="Soluble_ligand-bd"/>
</dbReference>
<dbReference type="Proteomes" id="UP000293583">
    <property type="component" value="Unassembled WGS sequence"/>
</dbReference>
<comment type="caution">
    <text evidence="6">The sequence shown here is derived from an EMBL/GenBank/DDBJ whole genome shotgun (WGS) entry which is preliminary data.</text>
</comment>
<accession>A0A4Q9BFL6</accession>
<dbReference type="Pfam" id="PF02563">
    <property type="entry name" value="Poly_export"/>
    <property type="match status" value="1"/>
</dbReference>
<feature type="domain" description="Polysaccharide export protein N-terminal" evidence="4">
    <location>
        <begin position="135"/>
        <end position="199"/>
    </location>
</feature>
<feature type="domain" description="Soluble ligand binding" evidence="5">
    <location>
        <begin position="571"/>
        <end position="621"/>
    </location>
</feature>
<feature type="domain" description="Soluble ligand binding" evidence="5">
    <location>
        <begin position="220"/>
        <end position="268"/>
    </location>
</feature>
<keyword evidence="1 3" id="KW-0732">Signal</keyword>
<keyword evidence="2" id="KW-1133">Transmembrane helix</keyword>
<feature type="transmembrane region" description="Helical" evidence="2">
    <location>
        <begin position="789"/>
        <end position="810"/>
    </location>
</feature>
<dbReference type="RefSeq" id="WP_130922247.1">
    <property type="nucleotide sequence ID" value="NZ_SEWY01000001.1"/>
</dbReference>
<dbReference type="InterPro" id="IPR049712">
    <property type="entry name" value="Poly_export"/>
</dbReference>
<evidence type="ECO:0000313" key="7">
    <source>
        <dbReference type="Proteomes" id="UP000293583"/>
    </source>
</evidence>
<dbReference type="AlphaFoldDB" id="A0A4Q9BFL6"/>
<feature type="domain" description="Soluble ligand binding" evidence="5">
    <location>
        <begin position="475"/>
        <end position="519"/>
    </location>
</feature>
<dbReference type="InterPro" id="IPR003715">
    <property type="entry name" value="Poly_export_N"/>
</dbReference>
<organism evidence="6 7">
    <name type="scientific">Aquirufa antheringensis</name>
    <dbReference type="NCBI Taxonomy" id="2516559"/>
    <lineage>
        <taxon>Bacteria</taxon>
        <taxon>Pseudomonadati</taxon>
        <taxon>Bacteroidota</taxon>
        <taxon>Cytophagia</taxon>
        <taxon>Cytophagales</taxon>
        <taxon>Flectobacillaceae</taxon>
        <taxon>Aquirufa</taxon>
    </lineage>
</organism>
<reference evidence="6 7" key="1">
    <citation type="submission" date="2019-02" db="EMBL/GenBank/DDBJ databases">
        <title>Genome of a new Bacteroidetes strain.</title>
        <authorList>
            <person name="Pitt A."/>
        </authorList>
    </citation>
    <scope>NUCLEOTIDE SEQUENCE [LARGE SCALE GENOMIC DNA]</scope>
    <source>
        <strain evidence="6 7">103A-SOEBACH</strain>
    </source>
</reference>
<dbReference type="OrthoDB" id="9808948at2"/>